<dbReference type="InterPro" id="IPR036291">
    <property type="entry name" value="NAD(P)-bd_dom_sf"/>
</dbReference>
<name>A0A380TEA6_9ZZZZ</name>
<feature type="domain" description="NAD-dependent epimerase/dehydratase" evidence="6">
    <location>
        <begin position="4"/>
        <end position="251"/>
    </location>
</feature>
<keyword evidence="5" id="KW-0119">Carbohydrate metabolism</keyword>
<dbReference type="GO" id="GO:0003978">
    <property type="term" value="F:UDP-glucose 4-epimerase activity"/>
    <property type="evidence" value="ECO:0007669"/>
    <property type="project" value="UniProtKB-EC"/>
</dbReference>
<organism evidence="7">
    <name type="scientific">metagenome</name>
    <dbReference type="NCBI Taxonomy" id="256318"/>
    <lineage>
        <taxon>unclassified sequences</taxon>
        <taxon>metagenomes</taxon>
    </lineage>
</organism>
<dbReference type="InterPro" id="IPR001509">
    <property type="entry name" value="Epimerase_deHydtase"/>
</dbReference>
<reference evidence="7" key="1">
    <citation type="submission" date="2018-07" db="EMBL/GenBank/DDBJ databases">
        <authorList>
            <person name="Quirk P.G."/>
            <person name="Krulwich T.A."/>
        </authorList>
    </citation>
    <scope>NUCLEOTIDE SEQUENCE</scope>
</reference>
<sequence length="326" mass="34938">MATLVTGGAGYIGSHVAWALRGRGDEVVVLDSLVTGFEAAVPCDVRFVKADIGDEKALRRVFAETKIDTVVHFAGSTVVPESVENPLKYYSNNTIKAYTLISASVAANVRQFVFSSTAAVYGMTGAEPVSETAPVSPESPYGASKLMTERMLWDVSSAHGMSVAVLRYFNVAGADPEGRTGQSTRNATHLIKVCVRAALGLNDGVTVFGTDYPTSDGTGERDYIHVSDLADAHLAVIDHLRGHPGQLLVNCGYGHGFSVLEVIEAVTRISGKDFPVRIASRRPGDLSSVIANSTKLRNEVGWKPRFDDLDAIVTHALAWERQLCAQ</sequence>
<dbReference type="AlphaFoldDB" id="A0A380TEA6"/>
<protein>
    <submittedName>
        <fullName evidence="7">UDP-glucose 4-epimerase</fullName>
        <ecNumber evidence="7">5.1.3.2</ecNumber>
    </submittedName>
</protein>
<evidence type="ECO:0000256" key="3">
    <source>
        <dbReference type="ARBA" id="ARBA00023027"/>
    </source>
</evidence>
<dbReference type="EMBL" id="UIDG01000146">
    <property type="protein sequence ID" value="SUS06013.1"/>
    <property type="molecule type" value="Genomic_DNA"/>
</dbReference>
<dbReference type="CDD" id="cd05247">
    <property type="entry name" value="UDP_G4E_1_SDR_e"/>
    <property type="match status" value="1"/>
</dbReference>
<dbReference type="GO" id="GO:0033499">
    <property type="term" value="P:galactose catabolic process via UDP-galactose, Leloir pathway"/>
    <property type="evidence" value="ECO:0007669"/>
    <property type="project" value="TreeGrafter"/>
</dbReference>
<dbReference type="Gene3D" id="3.90.25.10">
    <property type="entry name" value="UDP-galactose 4-epimerase, domain 1"/>
    <property type="match status" value="1"/>
</dbReference>
<evidence type="ECO:0000256" key="4">
    <source>
        <dbReference type="ARBA" id="ARBA00023235"/>
    </source>
</evidence>
<dbReference type="Pfam" id="PF01370">
    <property type="entry name" value="Epimerase"/>
    <property type="match status" value="1"/>
</dbReference>
<evidence type="ECO:0000256" key="2">
    <source>
        <dbReference type="ARBA" id="ARBA00007637"/>
    </source>
</evidence>
<dbReference type="PANTHER" id="PTHR43725">
    <property type="entry name" value="UDP-GLUCOSE 4-EPIMERASE"/>
    <property type="match status" value="1"/>
</dbReference>
<comment type="similarity">
    <text evidence="2">Belongs to the NAD(P)-dependent epimerase/dehydratase family.</text>
</comment>
<keyword evidence="4 7" id="KW-0413">Isomerase</keyword>
<dbReference type="NCBIfam" id="TIGR01179">
    <property type="entry name" value="galE"/>
    <property type="match status" value="1"/>
</dbReference>
<dbReference type="Gene3D" id="3.40.50.720">
    <property type="entry name" value="NAD(P)-binding Rossmann-like Domain"/>
    <property type="match status" value="1"/>
</dbReference>
<accession>A0A380TEA6</accession>
<evidence type="ECO:0000256" key="5">
    <source>
        <dbReference type="ARBA" id="ARBA00023277"/>
    </source>
</evidence>
<gene>
    <name evidence="7" type="primary">exoB</name>
    <name evidence="7" type="ORF">DF3PB_230015</name>
</gene>
<keyword evidence="3" id="KW-0520">NAD</keyword>
<evidence type="ECO:0000259" key="6">
    <source>
        <dbReference type="Pfam" id="PF01370"/>
    </source>
</evidence>
<dbReference type="EC" id="5.1.3.2" evidence="7"/>
<evidence type="ECO:0000256" key="1">
    <source>
        <dbReference type="ARBA" id="ARBA00001911"/>
    </source>
</evidence>
<dbReference type="PANTHER" id="PTHR43725:SF53">
    <property type="entry name" value="UDP-ARABINOSE 4-EPIMERASE 1"/>
    <property type="match status" value="1"/>
</dbReference>
<proteinExistence type="inferred from homology"/>
<evidence type="ECO:0000313" key="7">
    <source>
        <dbReference type="EMBL" id="SUS06013.1"/>
    </source>
</evidence>
<dbReference type="SUPFAM" id="SSF51735">
    <property type="entry name" value="NAD(P)-binding Rossmann-fold domains"/>
    <property type="match status" value="1"/>
</dbReference>
<comment type="cofactor">
    <cofactor evidence="1">
        <name>NAD(+)</name>
        <dbReference type="ChEBI" id="CHEBI:57540"/>
    </cofactor>
</comment>
<dbReference type="InterPro" id="IPR005886">
    <property type="entry name" value="UDP_G4E"/>
</dbReference>